<evidence type="ECO:0000256" key="5">
    <source>
        <dbReference type="SAM" id="Phobius"/>
    </source>
</evidence>
<keyword evidence="3 5" id="KW-1133">Transmembrane helix</keyword>
<feature type="transmembrane region" description="Helical" evidence="5">
    <location>
        <begin position="83"/>
        <end position="104"/>
    </location>
</feature>
<evidence type="ECO:0000313" key="7">
    <source>
        <dbReference type="EMBL" id="MBW0543154.1"/>
    </source>
</evidence>
<feature type="transmembrane region" description="Helical" evidence="5">
    <location>
        <begin position="139"/>
        <end position="157"/>
    </location>
</feature>
<dbReference type="Pfam" id="PF01284">
    <property type="entry name" value="MARVEL"/>
    <property type="match status" value="1"/>
</dbReference>
<evidence type="ECO:0000259" key="6">
    <source>
        <dbReference type="Pfam" id="PF01284"/>
    </source>
</evidence>
<protein>
    <recommendedName>
        <fullName evidence="6">MARVEL domain-containing protein</fullName>
    </recommendedName>
</protein>
<dbReference type="InterPro" id="IPR008253">
    <property type="entry name" value="Marvel"/>
</dbReference>
<dbReference type="Proteomes" id="UP000765509">
    <property type="component" value="Unassembled WGS sequence"/>
</dbReference>
<dbReference type="EMBL" id="AVOT02047884">
    <property type="protein sequence ID" value="MBW0543154.1"/>
    <property type="molecule type" value="Genomic_DNA"/>
</dbReference>
<dbReference type="AlphaFoldDB" id="A0A9Q3FQI8"/>
<comment type="subcellular location">
    <subcellularLocation>
        <location evidence="1">Membrane</location>
        <topology evidence="1">Multi-pass membrane protein</topology>
    </subcellularLocation>
</comment>
<sequence>MSPESSMKSFLHPALFFLSWVFALIEFLITAILVHNYDSNGYPTDSVRDRLRFLLFVSCWTLLFVPVYIAANLRAPGRAIASISSNLAFTSVTWLFWFSGAIAWTDALGGTLHCGDLFLQNSVIEISIPYCGSLRAAQAFSWMILITFSAILGYVGLSAAKARKAPGGLSGPMRETSTPA</sequence>
<feature type="domain" description="MARVEL" evidence="6">
    <location>
        <begin position="12"/>
        <end position="151"/>
    </location>
</feature>
<feature type="transmembrane region" description="Helical" evidence="5">
    <location>
        <begin position="12"/>
        <end position="33"/>
    </location>
</feature>
<keyword evidence="8" id="KW-1185">Reference proteome</keyword>
<evidence type="ECO:0000256" key="1">
    <source>
        <dbReference type="ARBA" id="ARBA00004141"/>
    </source>
</evidence>
<proteinExistence type="predicted"/>
<evidence type="ECO:0000256" key="4">
    <source>
        <dbReference type="ARBA" id="ARBA00023136"/>
    </source>
</evidence>
<accession>A0A9Q3FQI8</accession>
<dbReference type="GO" id="GO:0016020">
    <property type="term" value="C:membrane"/>
    <property type="evidence" value="ECO:0007669"/>
    <property type="project" value="UniProtKB-SubCell"/>
</dbReference>
<name>A0A9Q3FQI8_9BASI</name>
<evidence type="ECO:0000256" key="3">
    <source>
        <dbReference type="ARBA" id="ARBA00022989"/>
    </source>
</evidence>
<evidence type="ECO:0000256" key="2">
    <source>
        <dbReference type="ARBA" id="ARBA00022692"/>
    </source>
</evidence>
<evidence type="ECO:0000313" key="8">
    <source>
        <dbReference type="Proteomes" id="UP000765509"/>
    </source>
</evidence>
<reference evidence="7" key="1">
    <citation type="submission" date="2021-03" db="EMBL/GenBank/DDBJ databases">
        <title>Draft genome sequence of rust myrtle Austropuccinia psidii MF-1, a brazilian biotype.</title>
        <authorList>
            <person name="Quecine M.C."/>
            <person name="Pachon D.M.R."/>
            <person name="Bonatelli M.L."/>
            <person name="Correr F.H."/>
            <person name="Franceschini L.M."/>
            <person name="Leite T.F."/>
            <person name="Margarido G.R.A."/>
            <person name="Almeida C.A."/>
            <person name="Ferrarezi J.A."/>
            <person name="Labate C.A."/>
        </authorList>
    </citation>
    <scope>NUCLEOTIDE SEQUENCE</scope>
    <source>
        <strain evidence="7">MF-1</strain>
    </source>
</reference>
<organism evidence="7 8">
    <name type="scientific">Austropuccinia psidii MF-1</name>
    <dbReference type="NCBI Taxonomy" id="1389203"/>
    <lineage>
        <taxon>Eukaryota</taxon>
        <taxon>Fungi</taxon>
        <taxon>Dikarya</taxon>
        <taxon>Basidiomycota</taxon>
        <taxon>Pucciniomycotina</taxon>
        <taxon>Pucciniomycetes</taxon>
        <taxon>Pucciniales</taxon>
        <taxon>Sphaerophragmiaceae</taxon>
        <taxon>Austropuccinia</taxon>
    </lineage>
</organism>
<dbReference type="OrthoDB" id="2117453at2759"/>
<feature type="transmembrane region" description="Helical" evidence="5">
    <location>
        <begin position="53"/>
        <end position="71"/>
    </location>
</feature>
<gene>
    <name evidence="7" type="ORF">O181_082869</name>
</gene>
<keyword evidence="2 5" id="KW-0812">Transmembrane</keyword>
<comment type="caution">
    <text evidence="7">The sequence shown here is derived from an EMBL/GenBank/DDBJ whole genome shotgun (WGS) entry which is preliminary data.</text>
</comment>
<keyword evidence="4 5" id="KW-0472">Membrane</keyword>